<dbReference type="Proteomes" id="UP000675880">
    <property type="component" value="Unassembled WGS sequence"/>
</dbReference>
<keyword evidence="3" id="KW-1185">Reference proteome</keyword>
<accession>A0ABM8RYR9</accession>
<feature type="compositionally biased region" description="Basic and acidic residues" evidence="1">
    <location>
        <begin position="1"/>
        <end position="13"/>
    </location>
</feature>
<sequence length="126" mass="12915">MAHSTQDHAKEKNTGPGKGWKTKQKAAGVRRDAQLSALTQMVRVLAGDCLRLSAKTKVLEDVLAKRCGITKEDFDASTAAVLSADQGATPTDQAPAPPAPVPMGGPTQTPVVVDTPVATGDALAAA</sequence>
<feature type="region of interest" description="Disordered" evidence="1">
    <location>
        <begin position="1"/>
        <end position="30"/>
    </location>
</feature>
<dbReference type="EMBL" id="CAJNBJ010000017">
    <property type="protein sequence ID" value="CAE6779277.1"/>
    <property type="molecule type" value="Genomic_DNA"/>
</dbReference>
<organism evidence="2 3">
    <name type="scientific">Nitrospira defluvii</name>
    <dbReference type="NCBI Taxonomy" id="330214"/>
    <lineage>
        <taxon>Bacteria</taxon>
        <taxon>Pseudomonadati</taxon>
        <taxon>Nitrospirota</taxon>
        <taxon>Nitrospiria</taxon>
        <taxon>Nitrospirales</taxon>
        <taxon>Nitrospiraceae</taxon>
        <taxon>Nitrospira</taxon>
    </lineage>
</organism>
<protein>
    <submittedName>
        <fullName evidence="2">Flagellar hook-length control protein fliK</fullName>
    </submittedName>
</protein>
<keyword evidence="2" id="KW-0969">Cilium</keyword>
<keyword evidence="2" id="KW-0282">Flagellum</keyword>
<feature type="region of interest" description="Disordered" evidence="1">
    <location>
        <begin position="85"/>
        <end position="113"/>
    </location>
</feature>
<comment type="caution">
    <text evidence="2">The sequence shown here is derived from an EMBL/GenBank/DDBJ whole genome shotgun (WGS) entry which is preliminary data.</text>
</comment>
<evidence type="ECO:0000313" key="2">
    <source>
        <dbReference type="EMBL" id="CAE6779277.1"/>
    </source>
</evidence>
<name>A0ABM8RYR9_9BACT</name>
<reference evidence="2 3" key="1">
    <citation type="submission" date="2021-02" db="EMBL/GenBank/DDBJ databases">
        <authorList>
            <person name="Han P."/>
        </authorList>
    </citation>
    <scope>NUCLEOTIDE SEQUENCE [LARGE SCALE GENOMIC DNA]</scope>
    <source>
        <strain evidence="2">Candidatus Nitrospira sp. ZN2</strain>
    </source>
</reference>
<evidence type="ECO:0000313" key="3">
    <source>
        <dbReference type="Proteomes" id="UP000675880"/>
    </source>
</evidence>
<dbReference type="RefSeq" id="WP_213043460.1">
    <property type="nucleotide sequence ID" value="NZ_CAJNBJ010000017.1"/>
</dbReference>
<feature type="compositionally biased region" description="Low complexity" evidence="1">
    <location>
        <begin position="104"/>
        <end position="113"/>
    </location>
</feature>
<proteinExistence type="predicted"/>
<gene>
    <name evidence="2" type="ORF">NSPZN2_40673</name>
</gene>
<evidence type="ECO:0000256" key="1">
    <source>
        <dbReference type="SAM" id="MobiDB-lite"/>
    </source>
</evidence>
<keyword evidence="2" id="KW-0966">Cell projection</keyword>